<feature type="domain" description="DUF632" evidence="1">
    <location>
        <begin position="68"/>
        <end position="131"/>
    </location>
</feature>
<reference evidence="2 3" key="1">
    <citation type="journal article" date="2023" name="BMC Biotechnol.">
        <title>Vitis rotundifolia cv Carlos genome sequencing.</title>
        <authorList>
            <person name="Huff M."/>
            <person name="Hulse-Kemp A."/>
            <person name="Scheffler B."/>
            <person name="Youngblood R."/>
            <person name="Simpson S."/>
            <person name="Babiker E."/>
            <person name="Staton M."/>
        </authorList>
    </citation>
    <scope>NUCLEOTIDE SEQUENCE [LARGE SCALE GENOMIC DNA]</scope>
    <source>
        <tissue evidence="2">Leaf</tissue>
    </source>
</reference>
<keyword evidence="3" id="KW-1185">Reference proteome</keyword>
<sequence>MLNKFQNLFMREPILLWVQVVPTLSLYSFMFLPASKSDKFDDAELYVSYNTEIGEVSDLKIVVRHRDLSEIVASLKEYFDKASSADERVSEMLKTSRAQLDWSFRQLKKTIYHSSGVLSNLSSTWTSKSLLAVKY</sequence>
<gene>
    <name evidence="2" type="ORF">PVL29_013732</name>
</gene>
<evidence type="ECO:0000313" key="3">
    <source>
        <dbReference type="Proteomes" id="UP001168098"/>
    </source>
</evidence>
<proteinExistence type="predicted"/>
<dbReference type="EMBL" id="JARBHA010000010">
    <property type="protein sequence ID" value="KAJ9691625.1"/>
    <property type="molecule type" value="Genomic_DNA"/>
</dbReference>
<evidence type="ECO:0000313" key="2">
    <source>
        <dbReference type="EMBL" id="KAJ9691625.1"/>
    </source>
</evidence>
<name>A0AA38ZMM7_VITRO</name>
<dbReference type="InterPro" id="IPR006867">
    <property type="entry name" value="DUF632"/>
</dbReference>
<accession>A0AA38ZMM7</accession>
<organism evidence="2 3">
    <name type="scientific">Vitis rotundifolia</name>
    <name type="common">Muscadine grape</name>
    <dbReference type="NCBI Taxonomy" id="103349"/>
    <lineage>
        <taxon>Eukaryota</taxon>
        <taxon>Viridiplantae</taxon>
        <taxon>Streptophyta</taxon>
        <taxon>Embryophyta</taxon>
        <taxon>Tracheophyta</taxon>
        <taxon>Spermatophyta</taxon>
        <taxon>Magnoliopsida</taxon>
        <taxon>eudicotyledons</taxon>
        <taxon>Gunneridae</taxon>
        <taxon>Pentapetalae</taxon>
        <taxon>rosids</taxon>
        <taxon>Vitales</taxon>
        <taxon>Vitaceae</taxon>
        <taxon>Viteae</taxon>
        <taxon>Vitis</taxon>
    </lineage>
</organism>
<dbReference type="PANTHER" id="PTHR21450:SF9">
    <property type="entry name" value="BZIP DOMAIN CLASS TRANSCRIPTION FACTOR (DUF630 AND DUF632)-RELATED"/>
    <property type="match status" value="1"/>
</dbReference>
<dbReference type="Proteomes" id="UP001168098">
    <property type="component" value="Unassembled WGS sequence"/>
</dbReference>
<dbReference type="AlphaFoldDB" id="A0AA38ZMM7"/>
<dbReference type="Pfam" id="PF04782">
    <property type="entry name" value="DUF632"/>
    <property type="match status" value="1"/>
</dbReference>
<protein>
    <recommendedName>
        <fullName evidence="1">DUF632 domain-containing protein</fullName>
    </recommendedName>
</protein>
<evidence type="ECO:0000259" key="1">
    <source>
        <dbReference type="Pfam" id="PF04782"/>
    </source>
</evidence>
<dbReference type="PANTHER" id="PTHR21450">
    <property type="entry name" value="PROTEIN ALTERED PHOSPHATE STARVATION RESPONSE 1"/>
    <property type="match status" value="1"/>
</dbReference>
<comment type="caution">
    <text evidence="2">The sequence shown here is derived from an EMBL/GenBank/DDBJ whole genome shotgun (WGS) entry which is preliminary data.</text>
</comment>